<organism evidence="1 2">
    <name type="scientific">Williamsia phyllosphaerae</name>
    <dbReference type="NCBI Taxonomy" id="885042"/>
    <lineage>
        <taxon>Bacteria</taxon>
        <taxon>Bacillati</taxon>
        <taxon>Actinomycetota</taxon>
        <taxon>Actinomycetes</taxon>
        <taxon>Mycobacteriales</taxon>
        <taxon>Nocardiaceae</taxon>
        <taxon>Williamsia</taxon>
    </lineage>
</organism>
<protein>
    <recommendedName>
        <fullName evidence="3">Ribosomally synthesized peptide with SipW-like signal peptide</fullName>
    </recommendedName>
</protein>
<name>A0ABQ1V2Y1_9NOCA</name>
<accession>A0ABQ1V2Y1</accession>
<keyword evidence="2" id="KW-1185">Reference proteome</keyword>
<dbReference type="Proteomes" id="UP000632454">
    <property type="component" value="Unassembled WGS sequence"/>
</dbReference>
<gene>
    <name evidence="1" type="ORF">GCM10007298_34410</name>
</gene>
<evidence type="ECO:0000313" key="2">
    <source>
        <dbReference type="Proteomes" id="UP000632454"/>
    </source>
</evidence>
<reference evidence="2" key="1">
    <citation type="journal article" date="2019" name="Int. J. Syst. Evol. Microbiol.">
        <title>The Global Catalogue of Microorganisms (GCM) 10K type strain sequencing project: providing services to taxonomists for standard genome sequencing and annotation.</title>
        <authorList>
            <consortium name="The Broad Institute Genomics Platform"/>
            <consortium name="The Broad Institute Genome Sequencing Center for Infectious Disease"/>
            <person name="Wu L."/>
            <person name="Ma J."/>
        </authorList>
    </citation>
    <scope>NUCLEOTIDE SEQUENCE [LARGE SCALE GENOMIC DNA]</scope>
    <source>
        <strain evidence="2">CCM 7855</strain>
    </source>
</reference>
<sequence>MTRSGLTRLLIVGIAGLVVALSLAAVRSTDALWSDRKTATSTTATTGQLRLVAGGGTGSTYQFPGLAGTGQLPGQQSQAPLVISNGGNTPLRYRLTAAGPQITSGSAVTVTLSGAVGGSCGTGPLTGTSAFTTVDASAAGTATAGVWRSLAKGASETWCIRSALKAVSGAGSSTYSILFTFGTEQTRS</sequence>
<evidence type="ECO:0000313" key="1">
    <source>
        <dbReference type="EMBL" id="GGF35724.1"/>
    </source>
</evidence>
<dbReference type="EMBL" id="BMCS01000002">
    <property type="protein sequence ID" value="GGF35724.1"/>
    <property type="molecule type" value="Genomic_DNA"/>
</dbReference>
<dbReference type="RefSeq" id="WP_188491134.1">
    <property type="nucleotide sequence ID" value="NZ_BMCS01000002.1"/>
</dbReference>
<proteinExistence type="predicted"/>
<evidence type="ECO:0008006" key="3">
    <source>
        <dbReference type="Google" id="ProtNLM"/>
    </source>
</evidence>
<comment type="caution">
    <text evidence="1">The sequence shown here is derived from an EMBL/GenBank/DDBJ whole genome shotgun (WGS) entry which is preliminary data.</text>
</comment>